<dbReference type="Pfam" id="PF00150">
    <property type="entry name" value="Cellulase"/>
    <property type="match status" value="1"/>
</dbReference>
<organism evidence="7 8">
    <name type="scientific">Austropuccinia psidii MF-1</name>
    <dbReference type="NCBI Taxonomy" id="1389203"/>
    <lineage>
        <taxon>Eukaryota</taxon>
        <taxon>Fungi</taxon>
        <taxon>Dikarya</taxon>
        <taxon>Basidiomycota</taxon>
        <taxon>Pucciniomycotina</taxon>
        <taxon>Pucciniomycetes</taxon>
        <taxon>Pucciniales</taxon>
        <taxon>Sphaerophragmiaceae</taxon>
        <taxon>Austropuccinia</taxon>
    </lineage>
</organism>
<keyword evidence="5" id="KW-0732">Signal</keyword>
<protein>
    <recommendedName>
        <fullName evidence="6">Glycoside hydrolase family 5 domain-containing protein</fullName>
    </recommendedName>
</protein>
<evidence type="ECO:0000256" key="3">
    <source>
        <dbReference type="ARBA" id="ARBA00023295"/>
    </source>
</evidence>
<proteinExistence type="inferred from homology"/>
<feature type="domain" description="Glycoside hydrolase family 5" evidence="6">
    <location>
        <begin position="102"/>
        <end position="343"/>
    </location>
</feature>
<dbReference type="EMBL" id="AVOT02001228">
    <property type="protein sequence ID" value="MBW0466161.1"/>
    <property type="molecule type" value="Genomic_DNA"/>
</dbReference>
<dbReference type="OrthoDB" id="62120at2759"/>
<evidence type="ECO:0000313" key="7">
    <source>
        <dbReference type="EMBL" id="MBW0466161.1"/>
    </source>
</evidence>
<dbReference type="InterPro" id="IPR050386">
    <property type="entry name" value="Glycosyl_hydrolase_5"/>
</dbReference>
<evidence type="ECO:0000259" key="6">
    <source>
        <dbReference type="Pfam" id="PF00150"/>
    </source>
</evidence>
<evidence type="ECO:0000256" key="4">
    <source>
        <dbReference type="RuleBase" id="RU361153"/>
    </source>
</evidence>
<keyword evidence="8" id="KW-1185">Reference proteome</keyword>
<evidence type="ECO:0000256" key="1">
    <source>
        <dbReference type="ARBA" id="ARBA00005641"/>
    </source>
</evidence>
<comment type="caution">
    <text evidence="7">The sequence shown here is derived from an EMBL/GenBank/DDBJ whole genome shotgun (WGS) entry which is preliminary data.</text>
</comment>
<dbReference type="Proteomes" id="UP000765509">
    <property type="component" value="Unassembled WGS sequence"/>
</dbReference>
<gene>
    <name evidence="7" type="ORF">O181_005876</name>
</gene>
<evidence type="ECO:0000256" key="2">
    <source>
        <dbReference type="ARBA" id="ARBA00022801"/>
    </source>
</evidence>
<evidence type="ECO:0000313" key="8">
    <source>
        <dbReference type="Proteomes" id="UP000765509"/>
    </source>
</evidence>
<dbReference type="PANTHER" id="PTHR31297:SF42">
    <property type="entry name" value="GLYCOSIDE HYDROLASE FAMILY 5 DOMAIN-CONTAINING PROTEIN"/>
    <property type="match status" value="1"/>
</dbReference>
<dbReference type="GO" id="GO:0005576">
    <property type="term" value="C:extracellular region"/>
    <property type="evidence" value="ECO:0007669"/>
    <property type="project" value="TreeGrafter"/>
</dbReference>
<sequence length="447" mass="50042">MISSSIPLISIYFVFGLCALASSRNHLLVKKSLHANNPNHLNATLHSQQSNPSNQIDCAVHKIRGVNCGGWFLSEPFINPSLYNTGNPKIVDEYTFCKYLGKEEALKRLTKHWDTFYTLDDFVRIKSYGLNHIRIGIGFWAFSITKGEPYVQGQLKYLKRAVDWAKQTGLKVIITIHGAPGSQNGNDNSGQRGHIGWPDSPSNLARTKSVLAQLTNEFSQPIYAGVVTNIEALNEPAGYDSKTLSLTKKYYQEGYQIVRNPRPGVKSNLFYTISDAFLPLKDWSNFFPSSSYQQVALDTHRYSIFTPVGVRMNDRDRIQSYCNMIKGLKASQEKIMTFVGEFSPVSTDCTPMINGLGRGARYDGTFGGGPKLGSCQGKSGKASSFTKEYKDLLARLFSVQTRVYENSCGWIMWTFKTENADEWSYDAGVKNGWIPKDAATHMYPNPC</sequence>
<keyword evidence="2 4" id="KW-0378">Hydrolase</keyword>
<dbReference type="SUPFAM" id="SSF51445">
    <property type="entry name" value="(Trans)glycosidases"/>
    <property type="match status" value="1"/>
</dbReference>
<accession>A0A9Q3BJQ8</accession>
<dbReference type="GO" id="GO:0009251">
    <property type="term" value="P:glucan catabolic process"/>
    <property type="evidence" value="ECO:0007669"/>
    <property type="project" value="TreeGrafter"/>
</dbReference>
<dbReference type="AlphaFoldDB" id="A0A9Q3BJQ8"/>
<keyword evidence="3 4" id="KW-0326">Glycosidase</keyword>
<feature type="signal peptide" evidence="5">
    <location>
        <begin position="1"/>
        <end position="23"/>
    </location>
</feature>
<dbReference type="Gene3D" id="3.20.20.80">
    <property type="entry name" value="Glycosidases"/>
    <property type="match status" value="1"/>
</dbReference>
<dbReference type="InterPro" id="IPR017853">
    <property type="entry name" value="GH"/>
</dbReference>
<comment type="similarity">
    <text evidence="1 4">Belongs to the glycosyl hydrolase 5 (cellulase A) family.</text>
</comment>
<feature type="chain" id="PRO_5040208920" description="Glycoside hydrolase family 5 domain-containing protein" evidence="5">
    <location>
        <begin position="24"/>
        <end position="447"/>
    </location>
</feature>
<evidence type="ECO:0000256" key="5">
    <source>
        <dbReference type="SAM" id="SignalP"/>
    </source>
</evidence>
<dbReference type="GO" id="GO:0008422">
    <property type="term" value="F:beta-glucosidase activity"/>
    <property type="evidence" value="ECO:0007669"/>
    <property type="project" value="TreeGrafter"/>
</dbReference>
<dbReference type="InterPro" id="IPR001547">
    <property type="entry name" value="Glyco_hydro_5"/>
</dbReference>
<reference evidence="7" key="1">
    <citation type="submission" date="2021-03" db="EMBL/GenBank/DDBJ databases">
        <title>Draft genome sequence of rust myrtle Austropuccinia psidii MF-1, a brazilian biotype.</title>
        <authorList>
            <person name="Quecine M.C."/>
            <person name="Pachon D.M.R."/>
            <person name="Bonatelli M.L."/>
            <person name="Correr F.H."/>
            <person name="Franceschini L.M."/>
            <person name="Leite T.F."/>
            <person name="Margarido G.R.A."/>
            <person name="Almeida C.A."/>
            <person name="Ferrarezi J.A."/>
            <person name="Labate C.A."/>
        </authorList>
    </citation>
    <scope>NUCLEOTIDE SEQUENCE</scope>
    <source>
        <strain evidence="7">MF-1</strain>
    </source>
</reference>
<name>A0A9Q3BJQ8_9BASI</name>
<dbReference type="GO" id="GO:0009986">
    <property type="term" value="C:cell surface"/>
    <property type="evidence" value="ECO:0007669"/>
    <property type="project" value="TreeGrafter"/>
</dbReference>
<dbReference type="PANTHER" id="PTHR31297">
    <property type="entry name" value="GLUCAN ENDO-1,6-BETA-GLUCOSIDASE B"/>
    <property type="match status" value="1"/>
</dbReference>